<dbReference type="InterPro" id="IPR000330">
    <property type="entry name" value="SNF2_N"/>
</dbReference>
<reference evidence="5" key="1">
    <citation type="journal article" date="2017" name="Nat. Ecol. Evol.">
        <title>Genome expansion and lineage-specific genetic innovations in the forest pathogenic fungi Armillaria.</title>
        <authorList>
            <person name="Sipos G."/>
            <person name="Prasanna A.N."/>
            <person name="Walter M.C."/>
            <person name="O'Connor E."/>
            <person name="Balint B."/>
            <person name="Krizsan K."/>
            <person name="Kiss B."/>
            <person name="Hess J."/>
            <person name="Varga T."/>
            <person name="Slot J."/>
            <person name="Riley R."/>
            <person name="Boka B."/>
            <person name="Rigling D."/>
            <person name="Barry K."/>
            <person name="Lee J."/>
            <person name="Mihaltcheva S."/>
            <person name="LaButti K."/>
            <person name="Lipzen A."/>
            <person name="Waldron R."/>
            <person name="Moloney N.M."/>
            <person name="Sperisen C."/>
            <person name="Kredics L."/>
            <person name="Vagvoelgyi C."/>
            <person name="Patrignani A."/>
            <person name="Fitzpatrick D."/>
            <person name="Nagy I."/>
            <person name="Doyle S."/>
            <person name="Anderson J.B."/>
            <person name="Grigoriev I.V."/>
            <person name="Gueldener U."/>
            <person name="Muensterkoetter M."/>
            <person name="Nagy L.G."/>
        </authorList>
    </citation>
    <scope>NUCLEOTIDE SEQUENCE [LARGE SCALE GENOMIC DNA]</scope>
    <source>
        <strain evidence="5">Ar21-2</strain>
    </source>
</reference>
<evidence type="ECO:0000256" key="1">
    <source>
        <dbReference type="ARBA" id="ARBA00022741"/>
    </source>
</evidence>
<evidence type="ECO:0000256" key="2">
    <source>
        <dbReference type="ARBA" id="ARBA00022840"/>
    </source>
</evidence>
<dbReference type="EMBL" id="KZ293727">
    <property type="protein sequence ID" value="PBK81614.1"/>
    <property type="molecule type" value="Genomic_DNA"/>
</dbReference>
<dbReference type="GO" id="GO:0005524">
    <property type="term" value="F:ATP binding"/>
    <property type="evidence" value="ECO:0007669"/>
    <property type="project" value="InterPro"/>
</dbReference>
<feature type="domain" description="SNF2 N-terminal" evidence="3">
    <location>
        <begin position="226"/>
        <end position="330"/>
    </location>
</feature>
<keyword evidence="2" id="KW-0067">ATP-binding</keyword>
<evidence type="ECO:0000313" key="4">
    <source>
        <dbReference type="EMBL" id="PBK81614.1"/>
    </source>
</evidence>
<keyword evidence="5" id="KW-1185">Reference proteome</keyword>
<dbReference type="InParanoid" id="A0A2H3CJT4"/>
<organism evidence="4 5">
    <name type="scientific">Armillaria gallica</name>
    <name type="common">Bulbous honey fungus</name>
    <name type="synonym">Armillaria bulbosa</name>
    <dbReference type="NCBI Taxonomy" id="47427"/>
    <lineage>
        <taxon>Eukaryota</taxon>
        <taxon>Fungi</taxon>
        <taxon>Dikarya</taxon>
        <taxon>Basidiomycota</taxon>
        <taxon>Agaricomycotina</taxon>
        <taxon>Agaricomycetes</taxon>
        <taxon>Agaricomycetidae</taxon>
        <taxon>Agaricales</taxon>
        <taxon>Marasmiineae</taxon>
        <taxon>Physalacriaceae</taxon>
        <taxon>Armillaria</taxon>
    </lineage>
</organism>
<dbReference type="Proteomes" id="UP000217790">
    <property type="component" value="Unassembled WGS sequence"/>
</dbReference>
<accession>A0A2H3CJT4</accession>
<proteinExistence type="predicted"/>
<protein>
    <recommendedName>
        <fullName evidence="3">SNF2 N-terminal domain-containing protein</fullName>
    </recommendedName>
</protein>
<dbReference type="SUPFAM" id="SSF52540">
    <property type="entry name" value="P-loop containing nucleoside triphosphate hydrolases"/>
    <property type="match status" value="1"/>
</dbReference>
<dbReference type="InterPro" id="IPR027417">
    <property type="entry name" value="P-loop_NTPase"/>
</dbReference>
<sequence>MSLTAQYIDRNRNHFKNSQKGKGMVKSKLDKIWRDIGQDSNISVRQARQITDLLVKYEKYLDVTELEEFEQRKMEFDQALSQTKKSLVGSQATAEEIAILKEDFARCLQKVQDTWELEESRQYEADVMPGLPGHPGSIGLEQWEACGDMGVEAWAETMDDKLKGGLQWEEGRPDEFNDFLISTCIDFWEDPDYLKKIPADGDQDNEKLELLWHQLSGITSMIQMFWTATVDGNGVLGALLADEVGLGKTAQIMSLLAFIMATRHAQRSGKEVPPVIRFTAELLFFCGQKDIPNAPHLIAVPTTLVGQMFADLKHWFRPHDINILMMPSMKKA</sequence>
<gene>
    <name evidence="4" type="ORF">ARMGADRAFT_1039198</name>
</gene>
<dbReference type="Pfam" id="PF00176">
    <property type="entry name" value="SNF2-rel_dom"/>
    <property type="match status" value="1"/>
</dbReference>
<dbReference type="Gene3D" id="3.40.50.10810">
    <property type="entry name" value="Tandem AAA-ATPase domain"/>
    <property type="match status" value="1"/>
</dbReference>
<evidence type="ECO:0000313" key="5">
    <source>
        <dbReference type="Proteomes" id="UP000217790"/>
    </source>
</evidence>
<dbReference type="PANTHER" id="PTHR10799">
    <property type="entry name" value="SNF2/RAD54 HELICASE FAMILY"/>
    <property type="match status" value="1"/>
</dbReference>
<evidence type="ECO:0000259" key="3">
    <source>
        <dbReference type="Pfam" id="PF00176"/>
    </source>
</evidence>
<dbReference type="OrthoDB" id="3270319at2759"/>
<keyword evidence="1" id="KW-0547">Nucleotide-binding</keyword>
<dbReference type="AlphaFoldDB" id="A0A2H3CJT4"/>
<dbReference type="InterPro" id="IPR038718">
    <property type="entry name" value="SNF2-like_sf"/>
</dbReference>
<name>A0A2H3CJT4_ARMGA</name>
<dbReference type="STRING" id="47427.A0A2H3CJT4"/>